<name>A0A511T2U0_MYXFU</name>
<dbReference type="Proteomes" id="UP000321514">
    <property type="component" value="Unassembled WGS sequence"/>
</dbReference>
<accession>A0A511T2U0</accession>
<dbReference type="AlphaFoldDB" id="A0A511T2U0"/>
<evidence type="ECO:0000313" key="1">
    <source>
        <dbReference type="EMBL" id="GEN08481.1"/>
    </source>
</evidence>
<sequence length="169" mass="19112">MTDETVFIPPWMGVLEPKVRDFLQQRGVLQQRTVPIDTVGAELEGLGYQVHDYAQAVVTFMDGLDLRGFDHRHLKFDASDAADGIDGFCIPDVKRTLSATACPVATSDFAIFFVTAEGGWWLLDEAWVLYIRLRDFNDVIRLIFFGEQDVGTRVKLEGEQIPPAYRREA</sequence>
<dbReference type="Proteomes" id="UP000183760">
    <property type="component" value="Unassembled WGS sequence"/>
</dbReference>
<dbReference type="EMBL" id="FOIB01000006">
    <property type="protein sequence ID" value="SEU20063.1"/>
    <property type="molecule type" value="Genomic_DNA"/>
</dbReference>
<evidence type="ECO:0000313" key="3">
    <source>
        <dbReference type="Proteomes" id="UP000183760"/>
    </source>
</evidence>
<evidence type="ECO:0000313" key="4">
    <source>
        <dbReference type="Proteomes" id="UP000321514"/>
    </source>
</evidence>
<protein>
    <submittedName>
        <fullName evidence="1">Uncharacterized protein</fullName>
    </submittedName>
</protein>
<comment type="caution">
    <text evidence="1">The sequence shown here is derived from an EMBL/GenBank/DDBJ whole genome shotgun (WGS) entry which is preliminary data.</text>
</comment>
<reference evidence="1 4" key="2">
    <citation type="submission" date="2019-07" db="EMBL/GenBank/DDBJ databases">
        <title>Whole genome shotgun sequence of Myxococcus fulvus NBRC 100333.</title>
        <authorList>
            <person name="Hosoyama A."/>
            <person name="Uohara A."/>
            <person name="Ohji S."/>
            <person name="Ichikawa N."/>
        </authorList>
    </citation>
    <scope>NUCLEOTIDE SEQUENCE [LARGE SCALE GENOMIC DNA]</scope>
    <source>
        <strain evidence="1 4">NBRC 100333</strain>
    </source>
</reference>
<keyword evidence="3" id="KW-1185">Reference proteome</keyword>
<reference evidence="2 3" key="1">
    <citation type="submission" date="2016-10" db="EMBL/GenBank/DDBJ databases">
        <authorList>
            <person name="Varghese N."/>
            <person name="Submissions S."/>
        </authorList>
    </citation>
    <scope>NUCLEOTIDE SEQUENCE [LARGE SCALE GENOMIC DNA]</scope>
    <source>
        <strain evidence="2 3">DSM 16525</strain>
    </source>
</reference>
<dbReference type="RefSeq" id="WP_074955892.1">
    <property type="nucleotide sequence ID" value="NZ_BJXR01000028.1"/>
</dbReference>
<proteinExistence type="predicted"/>
<dbReference type="EMBL" id="BJXR01000028">
    <property type="protein sequence ID" value="GEN08481.1"/>
    <property type="molecule type" value="Genomic_DNA"/>
</dbReference>
<gene>
    <name evidence="1" type="ORF">MFU01_35180</name>
    <name evidence="2" type="ORF">SAMN05443572_10690</name>
</gene>
<organism evidence="1 4">
    <name type="scientific">Myxococcus fulvus</name>
    <dbReference type="NCBI Taxonomy" id="33"/>
    <lineage>
        <taxon>Bacteria</taxon>
        <taxon>Pseudomonadati</taxon>
        <taxon>Myxococcota</taxon>
        <taxon>Myxococcia</taxon>
        <taxon>Myxococcales</taxon>
        <taxon>Cystobacterineae</taxon>
        <taxon>Myxococcaceae</taxon>
        <taxon>Myxococcus</taxon>
    </lineage>
</organism>
<evidence type="ECO:0000313" key="2">
    <source>
        <dbReference type="EMBL" id="SEU20063.1"/>
    </source>
</evidence>